<name>W8T1G0_PEPAC</name>
<dbReference type="SUPFAM" id="SSF109604">
    <property type="entry name" value="HD-domain/PDEase-like"/>
    <property type="match status" value="1"/>
</dbReference>
<gene>
    <name evidence="2" type="ORF">EAL2_c02710</name>
</gene>
<dbReference type="OrthoDB" id="9804747at2"/>
<dbReference type="EMBL" id="CP007452">
    <property type="protein sequence ID" value="AHM55574.1"/>
    <property type="molecule type" value="Genomic_DNA"/>
</dbReference>
<dbReference type="InterPro" id="IPR037522">
    <property type="entry name" value="HD_GYP_dom"/>
</dbReference>
<keyword evidence="2" id="KW-0378">Hydrolase</keyword>
<dbReference type="SMART" id="SM00471">
    <property type="entry name" value="HDc"/>
    <property type="match status" value="1"/>
</dbReference>
<dbReference type="Pfam" id="PF13487">
    <property type="entry name" value="HD_5"/>
    <property type="match status" value="1"/>
</dbReference>
<dbReference type="STRING" id="1286171.EAL2_c02710"/>
<evidence type="ECO:0000259" key="1">
    <source>
        <dbReference type="PROSITE" id="PS51832"/>
    </source>
</evidence>
<sequence>MSLIQSDNKLIISTDDLHEGMVLAQEITDNRGVRILAPGTVMSEAIIQKLQITLDTDSVFIYKPDHTRGNLGNRMQSTAMNRPSSAEKRIEKLVDLASEQLKSKIFTADSEKLINVIHLNRITELIIETSLNTGELISYIMKIREHKDTLYKHSINVAALSCMLGKWLGYDNATLKILTRTAMLHDIGKTRIDSHILDKPSKLSAWEFNLVKKHSEIGYRMIKKINYMSESVSLGVLMHHEKEDGSGYPLGLSGYQIHPFAKIIAIADIFDALTSKRVYHKRTSPLNVLEIFQKESYEKLDVKCTLNFVRNISSFYEGAIVLLNTGERAKIVKMNPGDISRPLILVGSDFIDLQKSNTIHIDDILPK</sequence>
<dbReference type="HOGENOM" id="CLU_000445_92_1_9"/>
<dbReference type="RefSeq" id="WP_025434617.1">
    <property type="nucleotide sequence ID" value="NZ_CP007452.1"/>
</dbReference>
<dbReference type="PANTHER" id="PTHR43155:SF2">
    <property type="entry name" value="CYCLIC DI-GMP PHOSPHODIESTERASE PA4108"/>
    <property type="match status" value="1"/>
</dbReference>
<protein>
    <submittedName>
        <fullName evidence="2">Metal dependent phosphohydrolase</fullName>
    </submittedName>
</protein>
<organism evidence="2 3">
    <name type="scientific">Peptoclostridium acidaminophilum DSM 3953</name>
    <dbReference type="NCBI Taxonomy" id="1286171"/>
    <lineage>
        <taxon>Bacteria</taxon>
        <taxon>Bacillati</taxon>
        <taxon>Bacillota</taxon>
        <taxon>Clostridia</taxon>
        <taxon>Peptostreptococcales</taxon>
        <taxon>Peptoclostridiaceae</taxon>
        <taxon>Peptoclostridium</taxon>
    </lineage>
</organism>
<dbReference type="KEGG" id="eac:EAL2_c02710"/>
<evidence type="ECO:0000313" key="3">
    <source>
        <dbReference type="Proteomes" id="UP000019591"/>
    </source>
</evidence>
<keyword evidence="3" id="KW-1185">Reference proteome</keyword>
<evidence type="ECO:0000313" key="2">
    <source>
        <dbReference type="EMBL" id="AHM55574.1"/>
    </source>
</evidence>
<accession>W8T1G0</accession>
<reference evidence="2 3" key="1">
    <citation type="journal article" date="2014" name="Genome Announc.">
        <title>Complete Genome Sequence of Amino Acid-Utilizing Eubacterium acidaminophilum al-2 (DSM 3953).</title>
        <authorList>
            <person name="Poehlein A."/>
            <person name="Andreesen J.R."/>
            <person name="Daniel R."/>
        </authorList>
    </citation>
    <scope>NUCLEOTIDE SEQUENCE [LARGE SCALE GENOMIC DNA]</scope>
    <source>
        <strain evidence="2 3">DSM 3953</strain>
    </source>
</reference>
<dbReference type="Proteomes" id="UP000019591">
    <property type="component" value="Chromosome"/>
</dbReference>
<dbReference type="PANTHER" id="PTHR43155">
    <property type="entry name" value="CYCLIC DI-GMP PHOSPHODIESTERASE PA4108-RELATED"/>
    <property type="match status" value="1"/>
</dbReference>
<dbReference type="PATRIC" id="fig|1286171.3.peg.208"/>
<dbReference type="CDD" id="cd00077">
    <property type="entry name" value="HDc"/>
    <property type="match status" value="1"/>
</dbReference>
<dbReference type="AlphaFoldDB" id="W8T1G0"/>
<dbReference type="GO" id="GO:0016787">
    <property type="term" value="F:hydrolase activity"/>
    <property type="evidence" value="ECO:0007669"/>
    <property type="project" value="UniProtKB-KW"/>
</dbReference>
<dbReference type="InterPro" id="IPR006675">
    <property type="entry name" value="HDIG_dom"/>
</dbReference>
<dbReference type="NCBIfam" id="TIGR00277">
    <property type="entry name" value="HDIG"/>
    <property type="match status" value="1"/>
</dbReference>
<dbReference type="InterPro" id="IPR003607">
    <property type="entry name" value="HD/PDEase_dom"/>
</dbReference>
<proteinExistence type="predicted"/>
<dbReference type="PROSITE" id="PS51832">
    <property type="entry name" value="HD_GYP"/>
    <property type="match status" value="1"/>
</dbReference>
<dbReference type="eggNOG" id="COG2206">
    <property type="taxonomic scope" value="Bacteria"/>
</dbReference>
<dbReference type="Gene3D" id="1.10.3210.10">
    <property type="entry name" value="Hypothetical protein af1432"/>
    <property type="match status" value="1"/>
</dbReference>
<feature type="domain" description="HD-GYP" evidence="1">
    <location>
        <begin position="128"/>
        <end position="324"/>
    </location>
</feature>